<protein>
    <recommendedName>
        <fullName evidence="3">cytochrome-c oxidase</fullName>
        <ecNumber evidence="3">7.1.1.9</ecNumber>
    </recommendedName>
    <alternativeName>
        <fullName evidence="8">Cytochrome c oxidase polypeptide III</fullName>
    </alternativeName>
</protein>
<evidence type="ECO:0000256" key="9">
    <source>
        <dbReference type="SAM" id="Phobius"/>
    </source>
</evidence>
<dbReference type="EC" id="7.1.1.9" evidence="3"/>
<dbReference type="Gene3D" id="1.10.287.70">
    <property type="match status" value="1"/>
</dbReference>
<dbReference type="PANTHER" id="PTHR11403">
    <property type="entry name" value="CYTOCHROME C OXIDASE SUBUNIT III"/>
    <property type="match status" value="1"/>
</dbReference>
<accession>A0A381X253</accession>
<dbReference type="PROSITE" id="PS50253">
    <property type="entry name" value="COX3"/>
    <property type="match status" value="1"/>
</dbReference>
<feature type="transmembrane region" description="Helical" evidence="9">
    <location>
        <begin position="288"/>
        <end position="306"/>
    </location>
</feature>
<dbReference type="Gene3D" id="1.20.120.80">
    <property type="entry name" value="Cytochrome c oxidase, subunit III, four-helix bundle"/>
    <property type="match status" value="1"/>
</dbReference>
<proteinExistence type="inferred from homology"/>
<dbReference type="PANTHER" id="PTHR11403:SF7">
    <property type="entry name" value="CYTOCHROME C OXIDASE SUBUNIT 3"/>
    <property type="match status" value="1"/>
</dbReference>
<evidence type="ECO:0000313" key="11">
    <source>
        <dbReference type="EMBL" id="SVA58760.1"/>
    </source>
</evidence>
<evidence type="ECO:0000259" key="10">
    <source>
        <dbReference type="PROSITE" id="PS50253"/>
    </source>
</evidence>
<reference evidence="11" key="1">
    <citation type="submission" date="2018-05" db="EMBL/GenBank/DDBJ databases">
        <authorList>
            <person name="Lanie J.A."/>
            <person name="Ng W.-L."/>
            <person name="Kazmierczak K.M."/>
            <person name="Andrzejewski T.M."/>
            <person name="Davidsen T.M."/>
            <person name="Wayne K.J."/>
            <person name="Tettelin H."/>
            <person name="Glass J.I."/>
            <person name="Rusch D."/>
            <person name="Podicherti R."/>
            <person name="Tsui H.-C.T."/>
            <person name="Winkler M.E."/>
        </authorList>
    </citation>
    <scope>NUCLEOTIDE SEQUENCE</scope>
</reference>
<keyword evidence="6 9" id="KW-1133">Transmembrane helix</keyword>
<keyword evidence="4 9" id="KW-0812">Transmembrane</keyword>
<feature type="transmembrane region" description="Helical" evidence="9">
    <location>
        <begin position="165"/>
        <end position="191"/>
    </location>
</feature>
<dbReference type="InterPro" id="IPR013833">
    <property type="entry name" value="Cyt_c_oxidase_su3_a-hlx"/>
</dbReference>
<dbReference type="InterPro" id="IPR035973">
    <property type="entry name" value="Cyt_c_oxidase_su3-like_sf"/>
</dbReference>
<feature type="transmembrane region" description="Helical" evidence="9">
    <location>
        <begin position="244"/>
        <end position="268"/>
    </location>
</feature>
<feature type="transmembrane region" description="Helical" evidence="9">
    <location>
        <begin position="203"/>
        <end position="223"/>
    </location>
</feature>
<evidence type="ECO:0000256" key="5">
    <source>
        <dbReference type="ARBA" id="ARBA00022967"/>
    </source>
</evidence>
<dbReference type="EMBL" id="UINC01013633">
    <property type="protein sequence ID" value="SVA58760.1"/>
    <property type="molecule type" value="Genomic_DNA"/>
</dbReference>
<feature type="transmembrane region" description="Helical" evidence="9">
    <location>
        <begin position="15"/>
        <end position="34"/>
    </location>
</feature>
<feature type="transmembrane region" description="Helical" evidence="9">
    <location>
        <begin position="84"/>
        <end position="109"/>
    </location>
</feature>
<feature type="domain" description="Heme-copper oxidase subunit III family profile" evidence="10">
    <location>
        <begin position="3"/>
        <end position="307"/>
    </location>
</feature>
<dbReference type="GO" id="GO:0004129">
    <property type="term" value="F:cytochrome-c oxidase activity"/>
    <property type="evidence" value="ECO:0007669"/>
    <property type="project" value="UniProtKB-EC"/>
</dbReference>
<comment type="subcellular location">
    <subcellularLocation>
        <location evidence="1">Membrane</location>
        <topology evidence="1">Multi-pass membrane protein</topology>
    </subcellularLocation>
</comment>
<dbReference type="SUPFAM" id="SSF81452">
    <property type="entry name" value="Cytochrome c oxidase subunit III-like"/>
    <property type="match status" value="1"/>
</dbReference>
<dbReference type="Pfam" id="PF00510">
    <property type="entry name" value="COX3"/>
    <property type="match status" value="2"/>
</dbReference>
<keyword evidence="7 9" id="KW-0472">Membrane</keyword>
<organism evidence="11">
    <name type="scientific">marine metagenome</name>
    <dbReference type="NCBI Taxonomy" id="408172"/>
    <lineage>
        <taxon>unclassified sequences</taxon>
        <taxon>metagenomes</taxon>
        <taxon>ecological metagenomes</taxon>
    </lineage>
</organism>
<gene>
    <name evidence="11" type="ORF">METZ01_LOCUS111614</name>
</gene>
<dbReference type="GO" id="GO:0016020">
    <property type="term" value="C:membrane"/>
    <property type="evidence" value="ECO:0007669"/>
    <property type="project" value="UniProtKB-SubCell"/>
</dbReference>
<dbReference type="InterPro" id="IPR024791">
    <property type="entry name" value="Cyt_c/ubiquinol_Oxase_su3"/>
</dbReference>
<evidence type="ECO:0000256" key="8">
    <source>
        <dbReference type="ARBA" id="ARBA00031625"/>
    </source>
</evidence>
<name>A0A381X253_9ZZZZ</name>
<comment type="similarity">
    <text evidence="2">Belongs to the cytochrome c oxidase subunit 3 family.</text>
</comment>
<evidence type="ECO:0000256" key="7">
    <source>
        <dbReference type="ARBA" id="ARBA00023136"/>
    </source>
</evidence>
<dbReference type="InterPro" id="IPR000298">
    <property type="entry name" value="Cyt_c_oxidase-like_su3"/>
</dbReference>
<dbReference type="InterPro" id="IPR033945">
    <property type="entry name" value="Cyt_c_oxase_su3_dom"/>
</dbReference>
<dbReference type="CDD" id="cd01665">
    <property type="entry name" value="Cyt_c_Oxidase_III"/>
    <property type="match status" value="1"/>
</dbReference>
<sequence length="307" mass="34580">MSSPQPYYVPESSKLPFAMAVTMLVLIIGASTTVKPELGPFGDNSYLVLLTGFLMMWTTMFFWFSQVVKENNEGLNNNMLNNSYYYGMAWFIFSEVMFFFAFFLALGYIRMFAVPWLGGEGEKGIANMLWPGFEAHWPLMITPDQAIFPGPGEEMSLSTAYSHGGLAGVLGWIPLYNTVLLLTSSVTVHIAHIGLKNGNRNQFNLWLGITLVLGYAFVALQAFEYYEAYTHMGLTLKSGVYGTTFFMLTGFHGFHVCLGAIILTVMLIRGLRGHFSHDDQFGFEAGSWYWHFVDVVWICLVAFVYVM</sequence>
<evidence type="ECO:0000256" key="4">
    <source>
        <dbReference type="ARBA" id="ARBA00022692"/>
    </source>
</evidence>
<dbReference type="GO" id="GO:0019646">
    <property type="term" value="P:aerobic electron transport chain"/>
    <property type="evidence" value="ECO:0007669"/>
    <property type="project" value="InterPro"/>
</dbReference>
<evidence type="ECO:0000256" key="3">
    <source>
        <dbReference type="ARBA" id="ARBA00012949"/>
    </source>
</evidence>
<keyword evidence="5" id="KW-1278">Translocase</keyword>
<evidence type="ECO:0000256" key="6">
    <source>
        <dbReference type="ARBA" id="ARBA00022989"/>
    </source>
</evidence>
<evidence type="ECO:0000256" key="2">
    <source>
        <dbReference type="ARBA" id="ARBA00010581"/>
    </source>
</evidence>
<evidence type="ECO:0000256" key="1">
    <source>
        <dbReference type="ARBA" id="ARBA00004141"/>
    </source>
</evidence>
<feature type="transmembrane region" description="Helical" evidence="9">
    <location>
        <begin position="46"/>
        <end position="64"/>
    </location>
</feature>
<dbReference type="FunFam" id="1.20.120.80:FF:000003">
    <property type="entry name" value="Cytochrome c oxidase subunit 3"/>
    <property type="match status" value="1"/>
</dbReference>
<dbReference type="AlphaFoldDB" id="A0A381X253"/>